<reference evidence="1" key="1">
    <citation type="journal article" date="2021" name="Proc. Natl. Acad. Sci. U.S.A.">
        <title>A Catalog of Tens of Thousands of Viruses from Human Metagenomes Reveals Hidden Associations with Chronic Diseases.</title>
        <authorList>
            <person name="Tisza M.J."/>
            <person name="Buck C.B."/>
        </authorList>
    </citation>
    <scope>NUCLEOTIDE SEQUENCE</scope>
    <source>
        <strain evidence="1">CtWlk2</strain>
    </source>
</reference>
<name>A0A8S5U6Q1_9CAUD</name>
<proteinExistence type="predicted"/>
<organism evidence="1">
    <name type="scientific">Siphoviridae sp. ctWlk2</name>
    <dbReference type="NCBI Taxonomy" id="2825539"/>
    <lineage>
        <taxon>Viruses</taxon>
        <taxon>Duplodnaviria</taxon>
        <taxon>Heunggongvirae</taxon>
        <taxon>Uroviricota</taxon>
        <taxon>Caudoviricetes</taxon>
    </lineage>
</organism>
<dbReference type="EMBL" id="BK016022">
    <property type="protein sequence ID" value="DAF90135.1"/>
    <property type="molecule type" value="Genomic_DNA"/>
</dbReference>
<accession>A0A8S5U6Q1</accession>
<evidence type="ECO:0000313" key="1">
    <source>
        <dbReference type="EMBL" id="DAF90135.1"/>
    </source>
</evidence>
<sequence length="200" mass="21349">MAVDCTSKGMYESLSWCPGQTSTPGIRRKVFFIPKSWIKKWPVLPAIDGAESMAALATYEGDFVLAADKKWQYIELLTTKSSINAESQGEMPSKTILNKATLVHAGTDEEASGFCRQANIDELIFLCQQKNGKFRVVGSEAFDPSVTISQTSGEGDTGTAGTTLEAQCTDICPSPFYTGKIETEDGDISGADGSAILPGG</sequence>
<protein>
    <submittedName>
        <fullName evidence="1">Uncharacterized protein</fullName>
    </submittedName>
</protein>